<dbReference type="EMBL" id="ALPT02000004">
    <property type="protein sequence ID" value="KGA98854.1"/>
    <property type="molecule type" value="Genomic_DNA"/>
</dbReference>
<evidence type="ECO:0000313" key="6">
    <source>
        <dbReference type="Proteomes" id="UP000297014"/>
    </source>
</evidence>
<dbReference type="RefSeq" id="WP_003320945.1">
    <property type="nucleotide sequence ID" value="NZ_ALPT02000004.1"/>
</dbReference>
<reference evidence="3 5" key="1">
    <citation type="journal article" date="2014" name="Genome Announc.">
        <title>Draft Genome Sequence of Bacillus alcalophilus AV1934, a Classic Alkaliphile Isolated from Human Feces in 1934.</title>
        <authorList>
            <person name="Attie O."/>
            <person name="Jayaprakash A."/>
            <person name="Shah H."/>
            <person name="Paulsen I.T."/>
            <person name="Morino M."/>
            <person name="Takahashi Y."/>
            <person name="Narumi I."/>
            <person name="Sachidanandam R."/>
            <person name="Satoh K."/>
            <person name="Ito M."/>
            <person name="Krulwich T.A."/>
        </authorList>
    </citation>
    <scope>NUCLEOTIDE SEQUENCE [LARGE SCALE GENOMIC DNA]</scope>
    <source>
        <strain evidence="3 5">AV1934</strain>
    </source>
</reference>
<comment type="caution">
    <text evidence="3">The sequence shown here is derived from an EMBL/GenBank/DDBJ whole genome shotgun (WGS) entry which is preliminary data.</text>
</comment>
<dbReference type="Proteomes" id="UP000297014">
    <property type="component" value="Unassembled WGS sequence"/>
</dbReference>
<keyword evidence="5" id="KW-1185">Reference proteome</keyword>
<evidence type="ECO:0000313" key="3">
    <source>
        <dbReference type="EMBL" id="KGA98854.1"/>
    </source>
</evidence>
<dbReference type="AlphaFoldDB" id="A0A094WM86"/>
<dbReference type="PROSITE" id="PS51677">
    <property type="entry name" value="NODB"/>
    <property type="match status" value="1"/>
</dbReference>
<evidence type="ECO:0000313" key="4">
    <source>
        <dbReference type="EMBL" id="THG91024.1"/>
    </source>
</evidence>
<feature type="domain" description="NodB homology" evidence="2">
    <location>
        <begin position="97"/>
        <end position="277"/>
    </location>
</feature>
<proteinExistence type="predicted"/>
<dbReference type="InterPro" id="IPR050248">
    <property type="entry name" value="Polysacc_deacetylase_ArnD"/>
</dbReference>
<dbReference type="CDD" id="cd10917">
    <property type="entry name" value="CE4_NodB_like_6s_7s"/>
    <property type="match status" value="1"/>
</dbReference>
<feature type="compositionally biased region" description="Acidic residues" evidence="1">
    <location>
        <begin position="43"/>
        <end position="62"/>
    </location>
</feature>
<sequence>MKKIVCLLGLILLVGCGDDADTTRFESTEPADEVAENEREQEGEVEEEESHDHESEGEDDVEEKQSQEVIEKIEKKYTINATTSAVQPIEGMGADENVVLITIDDAPDNYSIEMAKNLKKLEVPAIFFVNGHFIMDEAGRDKLKEIYEMGFEIGNHTMTHPNLQQISEEEQKNEIVELNELVEEIIGERPRFFRAPFGANTDYAREVVADEQMTLMNWTYGYDWESNYQNADALTDIMVNAKELQNGANLLMHDRAWTAEALTDIINGLQEKGYKMVNPKEIK</sequence>
<evidence type="ECO:0000313" key="5">
    <source>
        <dbReference type="Proteomes" id="UP000002754"/>
    </source>
</evidence>
<evidence type="ECO:0000259" key="2">
    <source>
        <dbReference type="PROSITE" id="PS51677"/>
    </source>
</evidence>
<dbReference type="eggNOG" id="COG0726">
    <property type="taxonomic scope" value="Bacteria"/>
</dbReference>
<dbReference type="Proteomes" id="UP000002754">
    <property type="component" value="Unassembled WGS sequence"/>
</dbReference>
<dbReference type="GO" id="GO:0005975">
    <property type="term" value="P:carbohydrate metabolic process"/>
    <property type="evidence" value="ECO:0007669"/>
    <property type="project" value="InterPro"/>
</dbReference>
<dbReference type="InterPro" id="IPR002509">
    <property type="entry name" value="NODB_dom"/>
</dbReference>
<reference evidence="4 6" key="2">
    <citation type="submission" date="2014-01" db="EMBL/GenBank/DDBJ databases">
        <title>Draft genome sequencing of Bacillus alcalophilus CGMCC 1.3604.</title>
        <authorList>
            <person name="Yang J."/>
            <person name="Diao L."/>
            <person name="Yang S."/>
        </authorList>
    </citation>
    <scope>NUCLEOTIDE SEQUENCE [LARGE SCALE GENOMIC DNA]</scope>
    <source>
        <strain evidence="4 6">CGMCC 1.3604</strain>
    </source>
</reference>
<dbReference type="OrthoDB" id="9806342at2"/>
<accession>A0A094WM86</accession>
<dbReference type="EMBL" id="JALP01000097">
    <property type="protein sequence ID" value="THG91024.1"/>
    <property type="molecule type" value="Genomic_DNA"/>
</dbReference>
<evidence type="ECO:0000256" key="1">
    <source>
        <dbReference type="SAM" id="MobiDB-lite"/>
    </source>
</evidence>
<dbReference type="Gene3D" id="3.20.20.370">
    <property type="entry name" value="Glycoside hydrolase/deacetylase"/>
    <property type="match status" value="1"/>
</dbReference>
<name>A0A094WM86_ALKAL</name>
<organism evidence="3 5">
    <name type="scientific">Alkalihalobacillus alcalophilus ATCC 27647 = CGMCC 1.3604</name>
    <dbReference type="NCBI Taxonomy" id="1218173"/>
    <lineage>
        <taxon>Bacteria</taxon>
        <taxon>Bacillati</taxon>
        <taxon>Bacillota</taxon>
        <taxon>Bacilli</taxon>
        <taxon>Bacillales</taxon>
        <taxon>Bacillaceae</taxon>
        <taxon>Alkalihalobacillus</taxon>
    </lineage>
</organism>
<feature type="region of interest" description="Disordered" evidence="1">
    <location>
        <begin position="21"/>
        <end position="67"/>
    </location>
</feature>
<dbReference type="PROSITE" id="PS51257">
    <property type="entry name" value="PROKAR_LIPOPROTEIN"/>
    <property type="match status" value="1"/>
</dbReference>
<dbReference type="SUPFAM" id="SSF88713">
    <property type="entry name" value="Glycoside hydrolase/deacetylase"/>
    <property type="match status" value="1"/>
</dbReference>
<protein>
    <submittedName>
        <fullName evidence="3">Polysaccharide deacetylase</fullName>
    </submittedName>
</protein>
<dbReference type="PANTHER" id="PTHR10587">
    <property type="entry name" value="GLYCOSYL TRANSFERASE-RELATED"/>
    <property type="match status" value="1"/>
</dbReference>
<dbReference type="InterPro" id="IPR011330">
    <property type="entry name" value="Glyco_hydro/deAcase_b/a-brl"/>
</dbReference>
<gene>
    <name evidence="4" type="ORF">AJ85_07645</name>
    <name evidence="3" type="ORF">BALCAV_0201905</name>
</gene>
<dbReference type="Pfam" id="PF01522">
    <property type="entry name" value="Polysacc_deac_1"/>
    <property type="match status" value="1"/>
</dbReference>
<dbReference type="STRING" id="1218173.BALCAV_0201905"/>
<dbReference type="GO" id="GO:0016810">
    <property type="term" value="F:hydrolase activity, acting on carbon-nitrogen (but not peptide) bonds"/>
    <property type="evidence" value="ECO:0007669"/>
    <property type="project" value="InterPro"/>
</dbReference>